<dbReference type="CDD" id="cd00383">
    <property type="entry name" value="trans_reg_C"/>
    <property type="match status" value="1"/>
</dbReference>
<keyword evidence="1 2" id="KW-0238">DNA-binding</keyword>
<gene>
    <name evidence="5" type="ORF">SAMN02745724_02584</name>
</gene>
<feature type="domain" description="OmpR/PhoB-type" evidence="4">
    <location>
        <begin position="1"/>
        <end position="104"/>
    </location>
</feature>
<dbReference type="Pfam" id="PF00486">
    <property type="entry name" value="Trans_reg_C"/>
    <property type="match status" value="1"/>
</dbReference>
<dbReference type="STRING" id="1123010.SAMN02745724_02584"/>
<evidence type="ECO:0000313" key="5">
    <source>
        <dbReference type="EMBL" id="SFC79826.1"/>
    </source>
</evidence>
<keyword evidence="3" id="KW-0812">Transmembrane</keyword>
<dbReference type="SMART" id="SM00862">
    <property type="entry name" value="Trans_reg_C"/>
    <property type="match status" value="1"/>
</dbReference>
<protein>
    <submittedName>
        <fullName evidence="5">DNA-binding winged helix-turn-helix (WHTH) domain-containing protein</fullName>
    </submittedName>
</protein>
<dbReference type="InterPro" id="IPR001867">
    <property type="entry name" value="OmpR/PhoB-type_DNA-bd"/>
</dbReference>
<evidence type="ECO:0000256" key="1">
    <source>
        <dbReference type="ARBA" id="ARBA00023125"/>
    </source>
</evidence>
<dbReference type="GO" id="GO:0003677">
    <property type="term" value="F:DNA binding"/>
    <property type="evidence" value="ECO:0007669"/>
    <property type="project" value="UniProtKB-UniRule"/>
</dbReference>
<keyword evidence="3" id="KW-1133">Transmembrane helix</keyword>
<dbReference type="InterPro" id="IPR036388">
    <property type="entry name" value="WH-like_DNA-bd_sf"/>
</dbReference>
<sequence length="790" mass="91084">MPYYQFAQFCFDVNKGSLINHQQIGTEQEIQLRHKVANLLAYLIENRDRIVSKEELLNELWQHGDYRENSLIQSIRELRLALGDKAKDATFVKTYPQRGYQWICEIEDTDNKPEHIQADYETQKIAVTDPDKKYKAPLMNYYFIILFVLMFIALSYWFIFNKTDYFQQTESKQYRAIESVLVLPFINDTEQSNMAWLELGLADMLAIDIQRHIQLKVTPPAIANALMLDAQMQWPSLPVHIRSLLKEHQIHVALFASVRLHNKQQVLDFQLIYADGKTKQGSISYPSLPSAAQSITQQLLYLLLPDEKNRLPIKDENPIAALALVEGMQALQKEGPLKAQKYFKASLTLNETSHWTRAYLARSLYSLGDWQRAESLFDEISNEILIKDPSLDAFVQYWRAELAFRRGDKNVSERIDIALNKAEIAVDTQQMALSYRLKAKIAWDKMQWSEYKIWSTKAKRLFGNKNALNIEAQKQFYLGNPSNIGLEKSPDIDLKLNQVRLLKALNFYQQLGDLSMVAASQLAIAQNYTFELEIREKALKQALSLYEKLEHPYELALTLVYAGFYHMQLHDGLTASQYFYKAKNIAVKIGAKPLIINIDFYLAFANLDLGLDQSTIGGHDKNEAKLLESIKQFEHFIAKSPSEVLKANALVFLGWANTDLGNFDIALEQLKQAKKLNVKLKMPTSFGYSSYSIMRIHLERQDYDSVTNMLDDTITTRLQANFLARAFYEKGQVQQAINVLNDFKHKLPQLWQPDDTQRLGLYENAITGDKPILLPEPKAHLVYCESDWIQ</sequence>
<dbReference type="SUPFAM" id="SSF48452">
    <property type="entry name" value="TPR-like"/>
    <property type="match status" value="3"/>
</dbReference>
<dbReference type="EMBL" id="FOLO01000018">
    <property type="protein sequence ID" value="SFC79826.1"/>
    <property type="molecule type" value="Genomic_DNA"/>
</dbReference>
<accession>A0A1I1M445</accession>
<keyword evidence="6" id="KW-1185">Reference proteome</keyword>
<dbReference type="InterPro" id="IPR011990">
    <property type="entry name" value="TPR-like_helical_dom_sf"/>
</dbReference>
<proteinExistence type="predicted"/>
<dbReference type="Gene3D" id="1.10.10.10">
    <property type="entry name" value="Winged helix-like DNA-binding domain superfamily/Winged helix DNA-binding domain"/>
    <property type="match status" value="1"/>
</dbReference>
<feature type="DNA-binding region" description="OmpR/PhoB-type" evidence="2">
    <location>
        <begin position="1"/>
        <end position="104"/>
    </location>
</feature>
<dbReference type="Proteomes" id="UP000198862">
    <property type="component" value="Unassembled WGS sequence"/>
</dbReference>
<reference evidence="5 6" key="1">
    <citation type="submission" date="2016-10" db="EMBL/GenBank/DDBJ databases">
        <authorList>
            <person name="de Groot N.N."/>
        </authorList>
    </citation>
    <scope>NUCLEOTIDE SEQUENCE [LARGE SCALE GENOMIC DNA]</scope>
    <source>
        <strain evidence="5 6">DSM 6059</strain>
    </source>
</reference>
<dbReference type="RefSeq" id="WP_091984428.1">
    <property type="nucleotide sequence ID" value="NZ_FOLO01000018.1"/>
</dbReference>
<keyword evidence="3" id="KW-0472">Membrane</keyword>
<dbReference type="PROSITE" id="PS51755">
    <property type="entry name" value="OMPR_PHOB"/>
    <property type="match status" value="1"/>
</dbReference>
<evidence type="ECO:0000259" key="4">
    <source>
        <dbReference type="PROSITE" id="PS51755"/>
    </source>
</evidence>
<evidence type="ECO:0000256" key="3">
    <source>
        <dbReference type="SAM" id="Phobius"/>
    </source>
</evidence>
<dbReference type="InterPro" id="IPR016032">
    <property type="entry name" value="Sig_transdc_resp-reg_C-effctor"/>
</dbReference>
<dbReference type="AlphaFoldDB" id="A0A1I1M445"/>
<dbReference type="Gene3D" id="1.25.40.10">
    <property type="entry name" value="Tetratricopeptide repeat domain"/>
    <property type="match status" value="2"/>
</dbReference>
<evidence type="ECO:0000256" key="2">
    <source>
        <dbReference type="PROSITE-ProRule" id="PRU01091"/>
    </source>
</evidence>
<evidence type="ECO:0000313" key="6">
    <source>
        <dbReference type="Proteomes" id="UP000198862"/>
    </source>
</evidence>
<dbReference type="GO" id="GO:0000160">
    <property type="term" value="P:phosphorelay signal transduction system"/>
    <property type="evidence" value="ECO:0007669"/>
    <property type="project" value="InterPro"/>
</dbReference>
<dbReference type="SUPFAM" id="SSF46894">
    <property type="entry name" value="C-terminal effector domain of the bipartite response regulators"/>
    <property type="match status" value="1"/>
</dbReference>
<dbReference type="OrthoDB" id="6311790at2"/>
<dbReference type="GO" id="GO:0006355">
    <property type="term" value="P:regulation of DNA-templated transcription"/>
    <property type="evidence" value="ECO:0007669"/>
    <property type="project" value="InterPro"/>
</dbReference>
<name>A0A1I1M445_9GAMM</name>
<organism evidence="5 6">
    <name type="scientific">Pseudoalteromonas denitrificans DSM 6059</name>
    <dbReference type="NCBI Taxonomy" id="1123010"/>
    <lineage>
        <taxon>Bacteria</taxon>
        <taxon>Pseudomonadati</taxon>
        <taxon>Pseudomonadota</taxon>
        <taxon>Gammaproteobacteria</taxon>
        <taxon>Alteromonadales</taxon>
        <taxon>Pseudoalteromonadaceae</taxon>
        <taxon>Pseudoalteromonas</taxon>
    </lineage>
</organism>
<feature type="transmembrane region" description="Helical" evidence="3">
    <location>
        <begin position="141"/>
        <end position="160"/>
    </location>
</feature>